<sequence length="67" mass="7713">MDKCHKGDHQAIENNHKTIDELQKQLAVSRDENNHLKEREQLLNALEAAGVDNWEGYDVAMDILNEN</sequence>
<protein>
    <submittedName>
        <fullName evidence="2">Uncharacterized protein</fullName>
    </submittedName>
</protein>
<gene>
    <name evidence="2" type="ORF">LCGC14_2755790</name>
</gene>
<dbReference type="AlphaFoldDB" id="A0A0F9BS27"/>
<dbReference type="InterPro" id="IPR058007">
    <property type="entry name" value="Gp5.9"/>
</dbReference>
<dbReference type="EMBL" id="LAZR01050516">
    <property type="protein sequence ID" value="KKK87181.1"/>
    <property type="molecule type" value="Genomic_DNA"/>
</dbReference>
<dbReference type="Pfam" id="PF25708">
    <property type="entry name" value="Phage_T7_Gp5_9"/>
    <property type="match status" value="1"/>
</dbReference>
<organism evidence="2">
    <name type="scientific">marine sediment metagenome</name>
    <dbReference type="NCBI Taxonomy" id="412755"/>
    <lineage>
        <taxon>unclassified sequences</taxon>
        <taxon>metagenomes</taxon>
        <taxon>ecological metagenomes</taxon>
    </lineage>
</organism>
<proteinExistence type="predicted"/>
<feature type="coiled-coil region" evidence="1">
    <location>
        <begin position="12"/>
        <end position="39"/>
    </location>
</feature>
<keyword evidence="1" id="KW-0175">Coiled coil</keyword>
<evidence type="ECO:0000256" key="1">
    <source>
        <dbReference type="SAM" id="Coils"/>
    </source>
</evidence>
<reference evidence="2" key="1">
    <citation type="journal article" date="2015" name="Nature">
        <title>Complex archaea that bridge the gap between prokaryotes and eukaryotes.</title>
        <authorList>
            <person name="Spang A."/>
            <person name="Saw J.H."/>
            <person name="Jorgensen S.L."/>
            <person name="Zaremba-Niedzwiedzka K."/>
            <person name="Martijn J."/>
            <person name="Lind A.E."/>
            <person name="van Eijk R."/>
            <person name="Schleper C."/>
            <person name="Guy L."/>
            <person name="Ettema T.J."/>
        </authorList>
    </citation>
    <scope>NUCLEOTIDE SEQUENCE</scope>
</reference>
<comment type="caution">
    <text evidence="2">The sequence shown here is derived from an EMBL/GenBank/DDBJ whole genome shotgun (WGS) entry which is preliminary data.</text>
</comment>
<evidence type="ECO:0000313" key="2">
    <source>
        <dbReference type="EMBL" id="KKK87181.1"/>
    </source>
</evidence>
<accession>A0A0F9BS27</accession>
<name>A0A0F9BS27_9ZZZZ</name>